<dbReference type="InterPro" id="IPR036188">
    <property type="entry name" value="FAD/NAD-bd_sf"/>
</dbReference>
<dbReference type="AlphaFoldDB" id="A0A6A7MV77"/>
<evidence type="ECO:0000256" key="3">
    <source>
        <dbReference type="ARBA" id="ARBA00022642"/>
    </source>
</evidence>
<dbReference type="GO" id="GO:0071949">
    <property type="term" value="F:FAD binding"/>
    <property type="evidence" value="ECO:0007669"/>
    <property type="project" value="InterPro"/>
</dbReference>
<name>A0A6A7MV77_9BURK</name>
<comment type="catalytic activity">
    <reaction evidence="8">
        <text>L-kynurenine + NADPH + O2 + H(+) = 3-hydroxy-L-kynurenine + NADP(+) + H2O</text>
        <dbReference type="Rhea" id="RHEA:20545"/>
        <dbReference type="ChEBI" id="CHEBI:15377"/>
        <dbReference type="ChEBI" id="CHEBI:15378"/>
        <dbReference type="ChEBI" id="CHEBI:15379"/>
        <dbReference type="ChEBI" id="CHEBI:57783"/>
        <dbReference type="ChEBI" id="CHEBI:57959"/>
        <dbReference type="ChEBI" id="CHEBI:58125"/>
        <dbReference type="ChEBI" id="CHEBI:58349"/>
        <dbReference type="EC" id="1.14.13.9"/>
    </reaction>
</comment>
<dbReference type="Pfam" id="PF01494">
    <property type="entry name" value="FAD_binding_3"/>
    <property type="match status" value="1"/>
</dbReference>
<accession>A0A6A7MV77</accession>
<evidence type="ECO:0000256" key="7">
    <source>
        <dbReference type="ARBA" id="ARBA00023033"/>
    </source>
</evidence>
<evidence type="ECO:0000256" key="5">
    <source>
        <dbReference type="ARBA" id="ARBA00022857"/>
    </source>
</evidence>
<dbReference type="Gene3D" id="3.50.50.60">
    <property type="entry name" value="FAD/NAD(P)-binding domain"/>
    <property type="match status" value="1"/>
</dbReference>
<dbReference type="EMBL" id="WHUG01000001">
    <property type="protein sequence ID" value="MQA36883.1"/>
    <property type="molecule type" value="Genomic_DNA"/>
</dbReference>
<keyword evidence="12" id="KW-1185">Reference proteome</keyword>
<dbReference type="RefSeq" id="WP_152836242.1">
    <property type="nucleotide sequence ID" value="NZ_WHUG01000001.1"/>
</dbReference>
<dbReference type="PANTHER" id="PTHR46028:SF2">
    <property type="entry name" value="KYNURENINE 3-MONOOXYGENASE"/>
    <property type="match status" value="1"/>
</dbReference>
<protein>
    <submittedName>
        <fullName evidence="11">FAD-dependent oxidoreductase</fullName>
    </submittedName>
</protein>
<dbReference type="PRINTS" id="PR00420">
    <property type="entry name" value="RNGMNOXGNASE"/>
</dbReference>
<sequence>MTTAMKPAQEADSARIAIVGGGLAGSLLALALARQGHGVDLYERRPDPRRQSAGAGRSINLGLSKRGMQGLRMVGLLDDVLARSVVMSGRVIHAPDGNTRYQAYGKDAGEVLHSIDRNELNHLLLDRAQQHPQVRLHFEHRLVHADKAARQLEFDTPDGNVVVQPLWVAGADGAFSAMRRELQHGERADYHQEYLEWGYKELTLAARPDGSSVIELTALHVWPRSHCLFVSHPNLDGSHTLTLFLPFEGEESFATVRTPDQVSALFAKYFPDLLPLLPGLLDQWERHPTGSLITTRTAPWRFGDWAVLLGDACHAVYPFYGQGMNSAFEDCCVLMAALADHPKDLAAAFTRYEQQRRPHTDVLAELSKANFVELRQKVQSPWFIARKRLDLALNRLWPRSWLPLYTMIAHSTMPYGEALERSHRQERLLRTALAGIAALCCAGLAYAIGVKP</sequence>
<keyword evidence="2" id="KW-0285">Flavoprotein</keyword>
<dbReference type="GO" id="GO:0004502">
    <property type="term" value="F:kynurenine 3-monooxygenase activity"/>
    <property type="evidence" value="ECO:0007669"/>
    <property type="project" value="UniProtKB-EC"/>
</dbReference>
<comment type="cofactor">
    <cofactor evidence="1">
        <name>FAD</name>
        <dbReference type="ChEBI" id="CHEBI:57692"/>
    </cofactor>
</comment>
<dbReference type="GO" id="GO:0019363">
    <property type="term" value="P:pyridine nucleotide biosynthetic process"/>
    <property type="evidence" value="ECO:0007669"/>
    <property type="project" value="UniProtKB-KW"/>
</dbReference>
<keyword evidence="9" id="KW-0472">Membrane</keyword>
<keyword evidence="5" id="KW-0521">NADP</keyword>
<keyword evidence="9" id="KW-0812">Transmembrane</keyword>
<dbReference type="InterPro" id="IPR002938">
    <property type="entry name" value="FAD-bd"/>
</dbReference>
<evidence type="ECO:0000256" key="4">
    <source>
        <dbReference type="ARBA" id="ARBA00022827"/>
    </source>
</evidence>
<feature type="domain" description="FAD-binding" evidence="10">
    <location>
        <begin position="15"/>
        <end position="361"/>
    </location>
</feature>
<dbReference type="Proteomes" id="UP000440498">
    <property type="component" value="Unassembled WGS sequence"/>
</dbReference>
<dbReference type="PANTHER" id="PTHR46028">
    <property type="entry name" value="KYNURENINE 3-MONOOXYGENASE"/>
    <property type="match status" value="1"/>
</dbReference>
<evidence type="ECO:0000256" key="9">
    <source>
        <dbReference type="SAM" id="Phobius"/>
    </source>
</evidence>
<proteinExistence type="predicted"/>
<feature type="transmembrane region" description="Helical" evidence="9">
    <location>
        <begin position="428"/>
        <end position="449"/>
    </location>
</feature>
<evidence type="ECO:0000313" key="11">
    <source>
        <dbReference type="EMBL" id="MQA36883.1"/>
    </source>
</evidence>
<evidence type="ECO:0000256" key="1">
    <source>
        <dbReference type="ARBA" id="ARBA00001974"/>
    </source>
</evidence>
<organism evidence="11 12">
    <name type="scientific">Rugamonas aquatica</name>
    <dbReference type="NCBI Taxonomy" id="2743357"/>
    <lineage>
        <taxon>Bacteria</taxon>
        <taxon>Pseudomonadati</taxon>
        <taxon>Pseudomonadota</taxon>
        <taxon>Betaproteobacteria</taxon>
        <taxon>Burkholderiales</taxon>
        <taxon>Oxalobacteraceae</taxon>
        <taxon>Telluria group</taxon>
        <taxon>Rugamonas</taxon>
    </lineage>
</organism>
<keyword evidence="6" id="KW-0560">Oxidoreductase</keyword>
<keyword evidence="4" id="KW-0274">FAD</keyword>
<comment type="caution">
    <text evidence="11">The sequence shown here is derived from an EMBL/GenBank/DDBJ whole genome shotgun (WGS) entry which is preliminary data.</text>
</comment>
<evidence type="ECO:0000313" key="12">
    <source>
        <dbReference type="Proteomes" id="UP000440498"/>
    </source>
</evidence>
<keyword evidence="3" id="KW-0662">Pyridine nucleotide biosynthesis</keyword>
<dbReference type="FunFam" id="3.50.50.60:FF:000185">
    <property type="entry name" value="Kynurenine 3-monooxygenase"/>
    <property type="match status" value="1"/>
</dbReference>
<dbReference type="GO" id="GO:0070189">
    <property type="term" value="P:kynurenine metabolic process"/>
    <property type="evidence" value="ECO:0007669"/>
    <property type="project" value="TreeGrafter"/>
</dbReference>
<evidence type="ECO:0000256" key="2">
    <source>
        <dbReference type="ARBA" id="ARBA00022630"/>
    </source>
</evidence>
<evidence type="ECO:0000256" key="8">
    <source>
        <dbReference type="ARBA" id="ARBA00047818"/>
    </source>
</evidence>
<keyword evidence="7" id="KW-0503">Monooxygenase</keyword>
<evidence type="ECO:0000256" key="6">
    <source>
        <dbReference type="ARBA" id="ARBA00023002"/>
    </source>
</evidence>
<dbReference type="SUPFAM" id="SSF51905">
    <property type="entry name" value="FAD/NAD(P)-binding domain"/>
    <property type="match status" value="1"/>
</dbReference>
<keyword evidence="9" id="KW-1133">Transmembrane helix</keyword>
<evidence type="ECO:0000259" key="10">
    <source>
        <dbReference type="Pfam" id="PF01494"/>
    </source>
</evidence>
<reference evidence="11 12" key="1">
    <citation type="submission" date="2019-10" db="EMBL/GenBank/DDBJ databases">
        <title>Two novel species isolated from a subtropical stream in China.</title>
        <authorList>
            <person name="Lu H."/>
        </authorList>
    </citation>
    <scope>NUCLEOTIDE SEQUENCE [LARGE SCALE GENOMIC DNA]</scope>
    <source>
        <strain evidence="11 12">FT29W</strain>
    </source>
</reference>
<gene>
    <name evidence="11" type="ORF">GEV02_01865</name>
</gene>